<organism evidence="2 3">
    <name type="scientific">Solanum tuberosum</name>
    <name type="common">Potato</name>
    <dbReference type="NCBI Taxonomy" id="4113"/>
    <lineage>
        <taxon>Eukaryota</taxon>
        <taxon>Viridiplantae</taxon>
        <taxon>Streptophyta</taxon>
        <taxon>Embryophyta</taxon>
        <taxon>Tracheophyta</taxon>
        <taxon>Spermatophyta</taxon>
        <taxon>Magnoliopsida</taxon>
        <taxon>eudicotyledons</taxon>
        <taxon>Gunneridae</taxon>
        <taxon>Pentapetalae</taxon>
        <taxon>asterids</taxon>
        <taxon>lamiids</taxon>
        <taxon>Solanales</taxon>
        <taxon>Solanaceae</taxon>
        <taxon>Solanoideae</taxon>
        <taxon>Solaneae</taxon>
        <taxon>Solanum</taxon>
    </lineage>
</organism>
<dbReference type="InParanoid" id="M1DGM2"/>
<reference evidence="2" key="2">
    <citation type="submission" date="2015-06" db="UniProtKB">
        <authorList>
            <consortium name="EnsemblPlants"/>
        </authorList>
    </citation>
    <scope>IDENTIFICATION</scope>
    <source>
        <strain evidence="2">DM1-3 516 R44</strain>
    </source>
</reference>
<reference evidence="3" key="1">
    <citation type="journal article" date="2011" name="Nature">
        <title>Genome sequence and analysis of the tuber crop potato.</title>
        <authorList>
            <consortium name="The Potato Genome Sequencing Consortium"/>
        </authorList>
    </citation>
    <scope>NUCLEOTIDE SEQUENCE [LARGE SCALE GENOMIC DNA]</scope>
    <source>
        <strain evidence="3">cv. DM1-3 516 R44</strain>
    </source>
</reference>
<sequence>MVKTTSRGPSRGLEAMSRSIHPQCPSLLGILNEEQSKDTNRQKGKKQAEEMKKGETEYRQEHSVCHQEQSACHRVAHPTA</sequence>
<name>M1DGM2_SOLTU</name>
<evidence type="ECO:0000313" key="3">
    <source>
        <dbReference type="Proteomes" id="UP000011115"/>
    </source>
</evidence>
<evidence type="ECO:0000256" key="1">
    <source>
        <dbReference type="SAM" id="MobiDB-lite"/>
    </source>
</evidence>
<keyword evidence="3" id="KW-1185">Reference proteome</keyword>
<evidence type="ECO:0000313" key="2">
    <source>
        <dbReference type="EnsemblPlants" id="PGSC0003DMT400088746"/>
    </source>
</evidence>
<proteinExistence type="predicted"/>
<dbReference type="Proteomes" id="UP000011115">
    <property type="component" value="Unassembled WGS sequence"/>
</dbReference>
<dbReference type="HOGENOM" id="CLU_2594451_0_0_1"/>
<accession>M1DGM2</accession>
<dbReference type="EnsemblPlants" id="PGSC0003DMT400088746">
    <property type="protein sequence ID" value="PGSC0003DMT400088746"/>
    <property type="gene ID" value="PGSC0003DMG400038317"/>
</dbReference>
<dbReference type="AlphaFoldDB" id="M1DGM2"/>
<dbReference type="PaxDb" id="4113-PGSC0003DMT400088746"/>
<dbReference type="Gramene" id="PGSC0003DMT400088746">
    <property type="protein sequence ID" value="PGSC0003DMT400088746"/>
    <property type="gene ID" value="PGSC0003DMG400038317"/>
</dbReference>
<feature type="compositionally biased region" description="Basic and acidic residues" evidence="1">
    <location>
        <begin position="34"/>
        <end position="60"/>
    </location>
</feature>
<feature type="region of interest" description="Disordered" evidence="1">
    <location>
        <begin position="1"/>
        <end position="60"/>
    </location>
</feature>
<protein>
    <submittedName>
        <fullName evidence="2">Uncharacterized protein</fullName>
    </submittedName>
</protein>